<sequence>MNMKKYAVTAAVAAVLSGTFAGAVPAFAAGVSTTIAAKQTAVTNAQKVVPAAAKLVSAKTDDNEFELEFLDPDTLERYEVEVDRATQKVKEVEVKSSNYPGSVTVAKTEEDVKEAIKARYADARNIVVTKKTDDKDGTPFVVYKATFETDAFTGEALLNPATCYIGYQELTYK</sequence>
<organism evidence="2 3">
    <name type="scientific">Acidaminococcus intestini</name>
    <dbReference type="NCBI Taxonomy" id="187327"/>
    <lineage>
        <taxon>Bacteria</taxon>
        <taxon>Bacillati</taxon>
        <taxon>Bacillota</taxon>
        <taxon>Negativicutes</taxon>
        <taxon>Acidaminococcales</taxon>
        <taxon>Acidaminococcaceae</taxon>
        <taxon>Acidaminococcus</taxon>
    </lineage>
</organism>
<evidence type="ECO:0000313" key="2">
    <source>
        <dbReference type="EMBL" id="MBS5519227.1"/>
    </source>
</evidence>
<feature type="signal peptide" evidence="1">
    <location>
        <begin position="1"/>
        <end position="28"/>
    </location>
</feature>
<dbReference type="EMBL" id="JAGZCZ010000003">
    <property type="protein sequence ID" value="MBS5519227.1"/>
    <property type="molecule type" value="Genomic_DNA"/>
</dbReference>
<dbReference type="AlphaFoldDB" id="A0A943EJT9"/>
<gene>
    <name evidence="2" type="ORF">KHX13_02665</name>
</gene>
<evidence type="ECO:0008006" key="4">
    <source>
        <dbReference type="Google" id="ProtNLM"/>
    </source>
</evidence>
<feature type="chain" id="PRO_5037013938" description="Peptidase propeptide and YPEB domain protein" evidence="1">
    <location>
        <begin position="29"/>
        <end position="173"/>
    </location>
</feature>
<accession>A0A943EJT9</accession>
<dbReference type="Proteomes" id="UP000754226">
    <property type="component" value="Unassembled WGS sequence"/>
</dbReference>
<protein>
    <recommendedName>
        <fullName evidence="4">Peptidase propeptide and YPEB domain protein</fullName>
    </recommendedName>
</protein>
<reference evidence="2" key="1">
    <citation type="submission" date="2021-02" db="EMBL/GenBank/DDBJ databases">
        <title>Infant gut strain persistence is associated with maternal origin, phylogeny, and functional potential including surface adhesion and iron acquisition.</title>
        <authorList>
            <person name="Lou Y.C."/>
        </authorList>
    </citation>
    <scope>NUCLEOTIDE SEQUENCE</scope>
    <source>
        <strain evidence="2">L3_106_000M1_dasL3_106_000M1_concoct_15</strain>
    </source>
</reference>
<proteinExistence type="predicted"/>
<comment type="caution">
    <text evidence="2">The sequence shown here is derived from an EMBL/GenBank/DDBJ whole genome shotgun (WGS) entry which is preliminary data.</text>
</comment>
<keyword evidence="1" id="KW-0732">Signal</keyword>
<name>A0A943EJT9_9FIRM</name>
<evidence type="ECO:0000313" key="3">
    <source>
        <dbReference type="Proteomes" id="UP000754226"/>
    </source>
</evidence>
<evidence type="ECO:0000256" key="1">
    <source>
        <dbReference type="SAM" id="SignalP"/>
    </source>
</evidence>